<sequence>MTYAGVPGRREGHRLNHEERPATALTMNRTGILDMSNSRWYRTLILSCTAALAPLAATAQEAATTDTSILLEEIIVTATKRQQSVRDVSGSVSAVSGKQLEAIGAQSFADYIQRTPGVVFNEFQPGTSHVVIRGVATNSGNVQGQGTTGYYINEVPLTEPGWTIVIPDIDAFDVDRVEVMRGPQGSLFGSASMGGAVNYIANKADASKEDAALETTVSRTRNADIGWTGKAMLNMPLVEDKLAVRAVGTFRRDPGYLDNAGTGEKGSSDIDVGGGRLSVVWTPDDLTELSWLSLYQKTAADDAPYRNPTYGSFGRSSALPETNDTDVEIHSLRLDRDLGFATLTALGAYQKKNQGFVFDFTPYRAAYNADLGLNISNPLYVRSGGDSDGKSGELRLASNGGGAFEWLLGAMYFESDKYLYEQLGANGAAAAFDASPNYGPGKGAIIAPDGSIFNAFYTDLKGEESALFGEASYYLTPEIKFTAGGRLFKTEVTSTSTTIGFSTYPGNPLVERTQTKEDGFSPKLSLTYKPSDTLMVYGLYSEGFRFGTPNGSGLSAFPIPSGSKSDSLKNYEAGLRATLADGQLLLDATAFYVDWTDIQLRLLTPDNFNYAANGAAASIKGLEMSATWQATANLDIQSSVTYMKARLDEDLFILWYGTAPKGSRLAGSSDWSIANTAIYTFDVAYDPTVTVAHRYLSKGISDMNSAVPGIAVNGQGGYNLFDLRVGATFGTTTATVFANNITDKRGVTRTVPEANGLSQGLVRPRTYGVTLHWSM</sequence>
<evidence type="ECO:0000256" key="5">
    <source>
        <dbReference type="ARBA" id="ARBA00022692"/>
    </source>
</evidence>
<protein>
    <submittedName>
        <fullName evidence="13">TonB-dependent receptor</fullName>
    </submittedName>
</protein>
<dbReference type="Pfam" id="PF07715">
    <property type="entry name" value="Plug"/>
    <property type="match status" value="1"/>
</dbReference>
<dbReference type="PANTHER" id="PTHR32552:SF81">
    <property type="entry name" value="TONB-DEPENDENT OUTER MEMBRANE RECEPTOR"/>
    <property type="match status" value="1"/>
</dbReference>
<keyword evidence="10 11" id="KW-0998">Cell outer membrane</keyword>
<dbReference type="Proteomes" id="UP000234752">
    <property type="component" value="Chromosome eg_1"/>
</dbReference>
<keyword evidence="7" id="KW-0406">Ion transport</keyword>
<dbReference type="InterPro" id="IPR012910">
    <property type="entry name" value="Plug_dom"/>
</dbReference>
<evidence type="ECO:0000256" key="12">
    <source>
        <dbReference type="RuleBase" id="RU003357"/>
    </source>
</evidence>
<dbReference type="PANTHER" id="PTHR32552">
    <property type="entry name" value="FERRICHROME IRON RECEPTOR-RELATED"/>
    <property type="match status" value="1"/>
</dbReference>
<evidence type="ECO:0000256" key="1">
    <source>
        <dbReference type="ARBA" id="ARBA00004571"/>
    </source>
</evidence>
<keyword evidence="2 11" id="KW-0813">Transport</keyword>
<dbReference type="Gene3D" id="2.40.170.20">
    <property type="entry name" value="TonB-dependent receptor, beta-barrel domain"/>
    <property type="match status" value="1"/>
</dbReference>
<dbReference type="Pfam" id="PF00593">
    <property type="entry name" value="TonB_dep_Rec_b-barrel"/>
    <property type="match status" value="1"/>
</dbReference>
<evidence type="ECO:0000256" key="6">
    <source>
        <dbReference type="ARBA" id="ARBA00023004"/>
    </source>
</evidence>
<dbReference type="InterPro" id="IPR039426">
    <property type="entry name" value="TonB-dep_rcpt-like"/>
</dbReference>
<keyword evidence="9 11" id="KW-0472">Membrane</keyword>
<keyword evidence="5 11" id="KW-0812">Transmembrane</keyword>
<dbReference type="InterPro" id="IPR000531">
    <property type="entry name" value="Beta-barrel_TonB"/>
</dbReference>
<evidence type="ECO:0000256" key="4">
    <source>
        <dbReference type="ARBA" id="ARBA00022496"/>
    </source>
</evidence>
<keyword evidence="13" id="KW-0675">Receptor</keyword>
<evidence type="ECO:0000256" key="7">
    <source>
        <dbReference type="ARBA" id="ARBA00023065"/>
    </source>
</evidence>
<evidence type="ECO:0000256" key="10">
    <source>
        <dbReference type="ARBA" id="ARBA00023237"/>
    </source>
</evidence>
<evidence type="ECO:0000256" key="9">
    <source>
        <dbReference type="ARBA" id="ARBA00023136"/>
    </source>
</evidence>
<evidence type="ECO:0000313" key="14">
    <source>
        <dbReference type="Proteomes" id="UP000234752"/>
    </source>
</evidence>
<dbReference type="GO" id="GO:0009279">
    <property type="term" value="C:cell outer membrane"/>
    <property type="evidence" value="ECO:0007669"/>
    <property type="project" value="UniProtKB-SubCell"/>
</dbReference>
<keyword evidence="14" id="KW-1185">Reference proteome</keyword>
<name>A0A2K9N7M2_9PROT</name>
<dbReference type="GO" id="GO:0006826">
    <property type="term" value="P:iron ion transport"/>
    <property type="evidence" value="ECO:0007669"/>
    <property type="project" value="UniProtKB-KW"/>
</dbReference>
<gene>
    <name evidence="13" type="ORF">C0V82_01545</name>
</gene>
<keyword evidence="3 11" id="KW-1134">Transmembrane beta strand</keyword>
<dbReference type="InterPro" id="IPR036942">
    <property type="entry name" value="Beta-barrel_TonB_sf"/>
</dbReference>
<dbReference type="KEGG" id="ncb:C0V82_01545"/>
<dbReference type="EMBL" id="CP025611">
    <property type="protein sequence ID" value="AUN29079.1"/>
    <property type="molecule type" value="Genomic_DNA"/>
</dbReference>
<keyword evidence="8 12" id="KW-0798">TonB box</keyword>
<evidence type="ECO:0000313" key="13">
    <source>
        <dbReference type="EMBL" id="AUN29079.1"/>
    </source>
</evidence>
<dbReference type="SUPFAM" id="SSF56935">
    <property type="entry name" value="Porins"/>
    <property type="match status" value="1"/>
</dbReference>
<evidence type="ECO:0000256" key="11">
    <source>
        <dbReference type="PROSITE-ProRule" id="PRU01360"/>
    </source>
</evidence>
<comment type="subcellular location">
    <subcellularLocation>
        <location evidence="1 11">Cell outer membrane</location>
        <topology evidence="1 11">Multi-pass membrane protein</topology>
    </subcellularLocation>
</comment>
<accession>A0A2K9N7M2</accession>
<organism evidence="13 14">
    <name type="scientific">Niveispirillum cyanobacteriorum</name>
    <dbReference type="NCBI Taxonomy" id="1612173"/>
    <lineage>
        <taxon>Bacteria</taxon>
        <taxon>Pseudomonadati</taxon>
        <taxon>Pseudomonadota</taxon>
        <taxon>Alphaproteobacteria</taxon>
        <taxon>Rhodospirillales</taxon>
        <taxon>Azospirillaceae</taxon>
        <taxon>Niveispirillum</taxon>
    </lineage>
</organism>
<dbReference type="AlphaFoldDB" id="A0A2K9N7M2"/>
<proteinExistence type="inferred from homology"/>
<keyword evidence="6" id="KW-0408">Iron</keyword>
<evidence type="ECO:0000256" key="2">
    <source>
        <dbReference type="ARBA" id="ARBA00022448"/>
    </source>
</evidence>
<dbReference type="PROSITE" id="PS52016">
    <property type="entry name" value="TONB_DEPENDENT_REC_3"/>
    <property type="match status" value="1"/>
</dbReference>
<comment type="similarity">
    <text evidence="11 12">Belongs to the TonB-dependent receptor family.</text>
</comment>
<reference evidence="13 14" key="1">
    <citation type="submission" date="2017-12" db="EMBL/GenBank/DDBJ databases">
        <title>Genomes of bacteria within cyanobacterial aggregates.</title>
        <authorList>
            <person name="Cai H."/>
        </authorList>
    </citation>
    <scope>NUCLEOTIDE SEQUENCE [LARGE SCALE GENOMIC DNA]</scope>
    <source>
        <strain evidence="13 14">TH16</strain>
    </source>
</reference>
<evidence type="ECO:0000256" key="3">
    <source>
        <dbReference type="ARBA" id="ARBA00022452"/>
    </source>
</evidence>
<keyword evidence="4" id="KW-0410">Iron transport</keyword>
<evidence type="ECO:0000256" key="8">
    <source>
        <dbReference type="ARBA" id="ARBA00023077"/>
    </source>
</evidence>